<organism evidence="1 2">
    <name type="scientific">Candidatus Kapaibacterium thiocyanatum</name>
    <dbReference type="NCBI Taxonomy" id="1895771"/>
    <lineage>
        <taxon>Bacteria</taxon>
        <taxon>Pseudomonadati</taxon>
        <taxon>Candidatus Kapaibacteriota</taxon>
        <taxon>Candidatus Kapaibacteriia</taxon>
        <taxon>Candidatus Kapaibacteriales</taxon>
        <taxon>Candidatus Kapaibacteriaceae</taxon>
        <taxon>Candidatus Kapaibacterium</taxon>
    </lineage>
</organism>
<comment type="caution">
    <text evidence="1">The sequence shown here is derived from an EMBL/GenBank/DDBJ whole genome shotgun (WGS) entry which is preliminary data.</text>
</comment>
<proteinExistence type="predicted"/>
<evidence type="ECO:0000313" key="1">
    <source>
        <dbReference type="EMBL" id="OJX59400.1"/>
    </source>
</evidence>
<sequence>MSLSTSINDQIKEAMKAGDKVRLETLRSLRAGILEFEKSGIGRDMTPDDEFKIINSAAKKRKDAIEQYEQVGRAEAADKERQELAVIMEFLPAQMTEAEVSDAIRAIIAETGASGPSDFGKVMGAAVKAMKGKADGGLIQQLTKQLLGTGGQS</sequence>
<dbReference type="GO" id="GO:0016884">
    <property type="term" value="F:carbon-nitrogen ligase activity, with glutamine as amido-N-donor"/>
    <property type="evidence" value="ECO:0007669"/>
    <property type="project" value="InterPro"/>
</dbReference>
<reference evidence="1 2" key="1">
    <citation type="submission" date="2016-09" db="EMBL/GenBank/DDBJ databases">
        <title>Genome-resolved meta-omics ties microbial dynamics to process performance in biotechnology for thiocyanate degradation.</title>
        <authorList>
            <person name="Kantor R.S."/>
            <person name="Huddy R.J."/>
            <person name="Iyer R."/>
            <person name="Thomas B.C."/>
            <person name="Brown C.T."/>
            <person name="Anantharaman K."/>
            <person name="Tringe S."/>
            <person name="Hettich R.L."/>
            <person name="Harrison S.T."/>
            <person name="Banfield J.F."/>
        </authorList>
    </citation>
    <scope>NUCLEOTIDE SEQUENCE [LARGE SCALE GENOMIC DNA]</scope>
    <source>
        <strain evidence="1">59-99</strain>
    </source>
</reference>
<dbReference type="Gene3D" id="1.10.10.410">
    <property type="match status" value="1"/>
</dbReference>
<dbReference type="AlphaFoldDB" id="A0A1M3L2F7"/>
<dbReference type="Pfam" id="PF09424">
    <property type="entry name" value="YqeY"/>
    <property type="match status" value="1"/>
</dbReference>
<dbReference type="InterPro" id="IPR042184">
    <property type="entry name" value="YqeY/Aim41_N"/>
</dbReference>
<dbReference type="Proteomes" id="UP000184233">
    <property type="component" value="Unassembled WGS sequence"/>
</dbReference>
<dbReference type="PANTHER" id="PTHR28055">
    <property type="entry name" value="ALTERED INHERITANCE OF MITOCHONDRIA PROTEIN 41, MITOCHONDRIAL"/>
    <property type="match status" value="1"/>
</dbReference>
<dbReference type="GO" id="GO:0016740">
    <property type="term" value="F:transferase activity"/>
    <property type="evidence" value="ECO:0007669"/>
    <property type="project" value="UniProtKB-KW"/>
</dbReference>
<dbReference type="SUPFAM" id="SSF89095">
    <property type="entry name" value="GatB/YqeY motif"/>
    <property type="match status" value="1"/>
</dbReference>
<name>A0A1M3L2F7_9BACT</name>
<dbReference type="PANTHER" id="PTHR28055:SF1">
    <property type="entry name" value="ALTERED INHERITANCE OF MITOCHONDRIA PROTEIN 41, MITOCHONDRIAL"/>
    <property type="match status" value="1"/>
</dbReference>
<dbReference type="EMBL" id="MKVH01000013">
    <property type="protein sequence ID" value="OJX59400.1"/>
    <property type="molecule type" value="Genomic_DNA"/>
</dbReference>
<protein>
    <submittedName>
        <fullName evidence="1">Glutamyl-tRNA amidotransferase</fullName>
    </submittedName>
</protein>
<gene>
    <name evidence="1" type="ORF">BGO89_03010</name>
</gene>
<dbReference type="InterPro" id="IPR003789">
    <property type="entry name" value="Asn/Gln_tRNA_amidoTrase-B-like"/>
</dbReference>
<keyword evidence="1" id="KW-0808">Transferase</keyword>
<accession>A0A1M3L2F7</accession>
<evidence type="ECO:0000313" key="2">
    <source>
        <dbReference type="Proteomes" id="UP000184233"/>
    </source>
</evidence>
<dbReference type="Gene3D" id="1.10.1510.10">
    <property type="entry name" value="Uncharacterised protein YqeY/AIM41 PF09424, N-terminal domain"/>
    <property type="match status" value="1"/>
</dbReference>
<dbReference type="STRING" id="1895771.BGO89_03010"/>
<dbReference type="InterPro" id="IPR019004">
    <property type="entry name" value="YqeY/Aim41"/>
</dbReference>
<dbReference type="InterPro" id="IPR023168">
    <property type="entry name" value="GatB_Yqey_C_2"/>
</dbReference>